<keyword evidence="1" id="KW-1133">Transmembrane helix</keyword>
<proteinExistence type="predicted"/>
<organism evidence="2 3">
    <name type="scientific">Anaerosphaera multitolerans</name>
    <dbReference type="NCBI Taxonomy" id="2487351"/>
    <lineage>
        <taxon>Bacteria</taxon>
        <taxon>Bacillati</taxon>
        <taxon>Bacillota</taxon>
        <taxon>Tissierellia</taxon>
        <taxon>Tissierellales</taxon>
        <taxon>Peptoniphilaceae</taxon>
        <taxon>Anaerosphaera</taxon>
    </lineage>
</organism>
<comment type="caution">
    <text evidence="2">The sequence shown here is derived from an EMBL/GenBank/DDBJ whole genome shotgun (WGS) entry which is preliminary data.</text>
</comment>
<evidence type="ECO:0000313" key="2">
    <source>
        <dbReference type="EMBL" id="RVU55556.1"/>
    </source>
</evidence>
<evidence type="ECO:0000256" key="1">
    <source>
        <dbReference type="SAM" id="Phobius"/>
    </source>
</evidence>
<dbReference type="AlphaFoldDB" id="A0A437S8Y1"/>
<feature type="transmembrane region" description="Helical" evidence="1">
    <location>
        <begin position="172"/>
        <end position="195"/>
    </location>
</feature>
<sequence length="255" mass="30029">MDINIYKIEKKKYKGSNLALMLLFFIVLNLGLIGTLIFSREFQSTMNFTGYSWLNIMDSYFMYKVILNPILLSVLVSKSVDMENQGNMWKYLKSCGVDFKKIYKVKFQYIFRLYFIYQCLEWLMIIILSKSIGLRETMPIYRMSIYFVKQLSISYLLMAIHYLAAIKWENQLVTISISLIGTVVGVISMFLPIVFSNLVPYSWYVTMISLQYNYVARNEYYISIRDVNYFPLLIAVVLGTVFYKLGEKYFKEAEG</sequence>
<evidence type="ECO:0008006" key="4">
    <source>
        <dbReference type="Google" id="ProtNLM"/>
    </source>
</evidence>
<reference evidence="2 3" key="1">
    <citation type="submission" date="2018-11" db="EMBL/GenBank/DDBJ databases">
        <title>Genome sequencing and assembly of Anaerosphaera sp. nov., GS7-6-2.</title>
        <authorList>
            <person name="Rettenmaier R."/>
            <person name="Liebl W."/>
            <person name="Zverlov V."/>
        </authorList>
    </citation>
    <scope>NUCLEOTIDE SEQUENCE [LARGE SCALE GENOMIC DNA]</scope>
    <source>
        <strain evidence="2 3">GS7-6-2</strain>
    </source>
</reference>
<dbReference type="RefSeq" id="WP_127723352.1">
    <property type="nucleotide sequence ID" value="NZ_RLIH01000002.1"/>
</dbReference>
<keyword evidence="3" id="KW-1185">Reference proteome</keyword>
<dbReference type="EMBL" id="RLIH01000002">
    <property type="protein sequence ID" value="RVU55556.1"/>
    <property type="molecule type" value="Genomic_DNA"/>
</dbReference>
<feature type="transmembrane region" description="Helical" evidence="1">
    <location>
        <begin position="60"/>
        <end position="80"/>
    </location>
</feature>
<dbReference type="Pfam" id="PF12730">
    <property type="entry name" value="ABC2_membrane_4"/>
    <property type="match status" value="1"/>
</dbReference>
<protein>
    <recommendedName>
        <fullName evidence="4">ABC transporter permease</fullName>
    </recommendedName>
</protein>
<feature type="transmembrane region" description="Helical" evidence="1">
    <location>
        <begin position="109"/>
        <end position="128"/>
    </location>
</feature>
<keyword evidence="1" id="KW-0812">Transmembrane</keyword>
<dbReference type="OrthoDB" id="1707604at2"/>
<keyword evidence="1" id="KW-0472">Membrane</keyword>
<name>A0A437S8Y1_9FIRM</name>
<feature type="transmembrane region" description="Helical" evidence="1">
    <location>
        <begin position="140"/>
        <end position="160"/>
    </location>
</feature>
<feature type="transmembrane region" description="Helical" evidence="1">
    <location>
        <begin position="228"/>
        <end position="246"/>
    </location>
</feature>
<gene>
    <name evidence="2" type="ORF">EF514_02170</name>
</gene>
<evidence type="ECO:0000313" key="3">
    <source>
        <dbReference type="Proteomes" id="UP000288812"/>
    </source>
</evidence>
<dbReference type="Proteomes" id="UP000288812">
    <property type="component" value="Unassembled WGS sequence"/>
</dbReference>
<accession>A0A437S8Y1</accession>
<feature type="transmembrane region" description="Helical" evidence="1">
    <location>
        <begin position="20"/>
        <end position="40"/>
    </location>
</feature>